<dbReference type="PANTHER" id="PTHR37833">
    <property type="entry name" value="LIPOPROTEIN-RELATED"/>
    <property type="match status" value="1"/>
</dbReference>
<dbReference type="PANTHER" id="PTHR37833:SF1">
    <property type="entry name" value="SIGNAL PEPTIDE PROTEIN"/>
    <property type="match status" value="1"/>
</dbReference>
<dbReference type="OrthoDB" id="826619at2"/>
<name>A0A556MJJ1_9FLAO</name>
<evidence type="ECO:0000313" key="3">
    <source>
        <dbReference type="Proteomes" id="UP000316008"/>
    </source>
</evidence>
<sequence>MKVIAILAVSLISLGTFAQTTKDKAKKEVKTEVKSPVAFKTLKIERAEIPYDSKEPFIFEFKNNGKTPLIITNVQTSCGCTAAEKPTEPIAKGKSSKIVVNYDTKRVGQFTKTITVTTNASTEPIILTITGKVLPQETPADAPKTN</sequence>
<dbReference type="Proteomes" id="UP000316008">
    <property type="component" value="Unassembled WGS sequence"/>
</dbReference>
<dbReference type="InterPro" id="IPR011467">
    <property type="entry name" value="DUF1573"/>
</dbReference>
<feature type="signal peptide" evidence="1">
    <location>
        <begin position="1"/>
        <end position="18"/>
    </location>
</feature>
<reference evidence="2 3" key="1">
    <citation type="submission" date="2019-07" db="EMBL/GenBank/DDBJ databases">
        <authorList>
            <person name="Huq M.A."/>
        </authorList>
    </citation>
    <scope>NUCLEOTIDE SEQUENCE [LARGE SCALE GENOMIC DNA]</scope>
    <source>
        <strain evidence="2 3">MAH-3</strain>
    </source>
</reference>
<keyword evidence="1" id="KW-0732">Signal</keyword>
<dbReference type="Gene3D" id="2.60.40.10">
    <property type="entry name" value="Immunoglobulins"/>
    <property type="match status" value="1"/>
</dbReference>
<dbReference type="RefSeq" id="WP_144334174.1">
    <property type="nucleotide sequence ID" value="NZ_VLPL01000009.1"/>
</dbReference>
<accession>A0A556MJJ1</accession>
<dbReference type="EMBL" id="VLPL01000009">
    <property type="protein sequence ID" value="TSJ40046.1"/>
    <property type="molecule type" value="Genomic_DNA"/>
</dbReference>
<comment type="caution">
    <text evidence="2">The sequence shown here is derived from an EMBL/GenBank/DDBJ whole genome shotgun (WGS) entry which is preliminary data.</text>
</comment>
<feature type="chain" id="PRO_5021938719" evidence="1">
    <location>
        <begin position="19"/>
        <end position="146"/>
    </location>
</feature>
<evidence type="ECO:0000313" key="2">
    <source>
        <dbReference type="EMBL" id="TSJ40046.1"/>
    </source>
</evidence>
<dbReference type="Pfam" id="PF07610">
    <property type="entry name" value="DUF1573"/>
    <property type="match status" value="1"/>
</dbReference>
<keyword evidence="3" id="KW-1185">Reference proteome</keyword>
<dbReference type="AlphaFoldDB" id="A0A556MJJ1"/>
<gene>
    <name evidence="2" type="ORF">FO442_15720</name>
</gene>
<proteinExistence type="predicted"/>
<dbReference type="InterPro" id="IPR013783">
    <property type="entry name" value="Ig-like_fold"/>
</dbReference>
<evidence type="ECO:0000256" key="1">
    <source>
        <dbReference type="SAM" id="SignalP"/>
    </source>
</evidence>
<protein>
    <submittedName>
        <fullName evidence="2">DUF1573 domain-containing protein</fullName>
    </submittedName>
</protein>
<organism evidence="2 3">
    <name type="scientific">Fluviicola chungangensis</name>
    <dbReference type="NCBI Taxonomy" id="2597671"/>
    <lineage>
        <taxon>Bacteria</taxon>
        <taxon>Pseudomonadati</taxon>
        <taxon>Bacteroidota</taxon>
        <taxon>Flavobacteriia</taxon>
        <taxon>Flavobacteriales</taxon>
        <taxon>Crocinitomicaceae</taxon>
        <taxon>Fluviicola</taxon>
    </lineage>
</organism>